<protein>
    <submittedName>
        <fullName evidence="5">Baseplate J protein</fullName>
    </submittedName>
</protein>
<dbReference type="Proteomes" id="UP000054903">
    <property type="component" value="Unassembled WGS sequence"/>
</dbReference>
<evidence type="ECO:0000313" key="6">
    <source>
        <dbReference type="Proteomes" id="UP000054903"/>
    </source>
</evidence>
<organism evidence="5 6">
    <name type="scientific">Caballeronia fortuita</name>
    <dbReference type="NCBI Taxonomy" id="1777138"/>
    <lineage>
        <taxon>Bacteria</taxon>
        <taxon>Pseudomonadati</taxon>
        <taxon>Pseudomonadota</taxon>
        <taxon>Betaproteobacteria</taxon>
        <taxon>Burkholderiales</taxon>
        <taxon>Burkholderiaceae</taxon>
        <taxon>Caballeronia</taxon>
    </lineage>
</organism>
<evidence type="ECO:0000259" key="2">
    <source>
        <dbReference type="Pfam" id="PF04865"/>
    </source>
</evidence>
<dbReference type="PANTHER" id="PTHR37829:SF3">
    <property type="entry name" value="PROTEIN JAYE-RELATED"/>
    <property type="match status" value="1"/>
</dbReference>
<dbReference type="OrthoDB" id="7565172at2"/>
<feature type="domain" description="Baseplate J-like central" evidence="3">
    <location>
        <begin position="193"/>
        <end position="290"/>
    </location>
</feature>
<evidence type="ECO:0000256" key="1">
    <source>
        <dbReference type="ARBA" id="ARBA00038087"/>
    </source>
</evidence>
<gene>
    <name evidence="5" type="ORF">AWB77_04773</name>
</gene>
<name>A0A158D100_9BURK</name>
<evidence type="ECO:0000259" key="3">
    <source>
        <dbReference type="Pfam" id="PF26078"/>
    </source>
</evidence>
<dbReference type="STRING" id="1777138.AWB77_04773"/>
<proteinExistence type="inferred from homology"/>
<accession>A0A158D100</accession>
<dbReference type="Pfam" id="PF26079">
    <property type="entry name" value="Baseplate_J_C"/>
    <property type="match status" value="1"/>
</dbReference>
<keyword evidence="6" id="KW-1185">Reference proteome</keyword>
<dbReference type="EMBL" id="FCNX02000013">
    <property type="protein sequence ID" value="SAK88335.1"/>
    <property type="molecule type" value="Genomic_DNA"/>
</dbReference>
<reference evidence="5" key="1">
    <citation type="submission" date="2016-01" db="EMBL/GenBank/DDBJ databases">
        <authorList>
            <person name="Peeters C."/>
        </authorList>
    </citation>
    <scope>NUCLEOTIDE SEQUENCE</scope>
    <source>
        <strain evidence="5">LMG 29320</strain>
    </source>
</reference>
<dbReference type="Pfam" id="PF26078">
    <property type="entry name" value="Baseplate_J_M"/>
    <property type="match status" value="1"/>
</dbReference>
<dbReference type="PANTHER" id="PTHR37829">
    <property type="entry name" value="PHAGE-LIKE ELEMENT PBSX PROTEIN XKDT"/>
    <property type="match status" value="1"/>
</dbReference>
<evidence type="ECO:0000259" key="4">
    <source>
        <dbReference type="Pfam" id="PF26079"/>
    </source>
</evidence>
<evidence type="ECO:0000313" key="5">
    <source>
        <dbReference type="EMBL" id="SAK88335.1"/>
    </source>
</evidence>
<dbReference type="InterPro" id="IPR058530">
    <property type="entry name" value="Baseplate_J-like_C"/>
</dbReference>
<dbReference type="AlphaFoldDB" id="A0A158D100"/>
<dbReference type="InterPro" id="IPR058531">
    <property type="entry name" value="Baseplate_J_M"/>
</dbReference>
<sequence>MPFQRKTLSTLISEVAADINSALQGADATLRRTVLKVVGKVQAGMSNLQMGYLDWIAKQAVPFTAEDEYLEGWAALKKVYRKAATPAQLAASFAGVTGTVLNAGTPVVRSDGATYTTAATATAGGTGTLSVTIVATTAGAAGNADPGTTVALGAAVPGLQSSGAITGTVSSGADVEDNDSLRNRMLAAYQNTPQGGDLNDYVGWALAVPGVTRAWVAPNGFGAGTVVIYTMWDVAEASHGGFPQGTNGCSQYDKGPGGVPRGTVATGDQLVVADAIVNEQPVTALVYSCAPLANNLTFTLSGLLSASTATRAAIAAAISDVLFRNGDPRGGTINRSDIESAIASVSGTSGFVITLVQGVVGTTTTTYPGNITSGFGQLAVLAGVNYV</sequence>
<dbReference type="InterPro" id="IPR052399">
    <property type="entry name" value="Phage_Baseplate_Assmbl_Protein"/>
</dbReference>
<dbReference type="Pfam" id="PF04865">
    <property type="entry name" value="Baseplate_J"/>
    <property type="match status" value="1"/>
</dbReference>
<feature type="domain" description="Baseplate protein J-like barrel" evidence="2">
    <location>
        <begin position="92"/>
        <end position="164"/>
    </location>
</feature>
<comment type="caution">
    <text evidence="5">The sequence shown here is derived from an EMBL/GenBank/DDBJ whole genome shotgun (WGS) entry which is preliminary data.</text>
</comment>
<comment type="similarity">
    <text evidence="1">Belongs to the Mu gp47/PBSX XkdT family.</text>
</comment>
<dbReference type="InterPro" id="IPR006949">
    <property type="entry name" value="Barrel_Baseplate_J-like"/>
</dbReference>
<feature type="domain" description="Baseplate J-like C-terminal" evidence="4">
    <location>
        <begin position="305"/>
        <end position="355"/>
    </location>
</feature>